<dbReference type="InterPro" id="IPR045057">
    <property type="entry name" value="Gcn5-rel_NAT"/>
</dbReference>
<dbReference type="Gene3D" id="3.40.630.30">
    <property type="match status" value="1"/>
</dbReference>
<dbReference type="Proteomes" id="UP000776164">
    <property type="component" value="Unassembled WGS sequence"/>
</dbReference>
<dbReference type="PANTHER" id="PTHR31435">
    <property type="entry name" value="PROTEIN NATD1"/>
    <property type="match status" value="1"/>
</dbReference>
<dbReference type="PANTHER" id="PTHR31435:SF10">
    <property type="entry name" value="BSR4717 PROTEIN"/>
    <property type="match status" value="1"/>
</dbReference>
<dbReference type="RefSeq" id="WP_205106257.1">
    <property type="nucleotide sequence ID" value="NZ_BAAAHT010000001.1"/>
</dbReference>
<dbReference type="Pfam" id="PF14542">
    <property type="entry name" value="Acetyltransf_CG"/>
    <property type="match status" value="1"/>
</dbReference>
<dbReference type="InterPro" id="IPR031165">
    <property type="entry name" value="GNAT_YJDJ"/>
</dbReference>
<sequence length="95" mass="10713">MSTETKHEPDKNRYMLLVDDREAGLADYRIQGDEIVFTHTEVDPAKRQGGLASTLVKAALDDVRTSTTLKVVAQCPFVADWIDTHPEYHELVERG</sequence>
<evidence type="ECO:0000259" key="1">
    <source>
        <dbReference type="PROSITE" id="PS51729"/>
    </source>
</evidence>
<protein>
    <submittedName>
        <fullName evidence="2">GNAT family acetyltransferase</fullName>
    </submittedName>
</protein>
<dbReference type="EMBL" id="JAFBBU010000001">
    <property type="protein sequence ID" value="MBM7470512.1"/>
    <property type="molecule type" value="Genomic_DNA"/>
</dbReference>
<evidence type="ECO:0000313" key="3">
    <source>
        <dbReference type="Proteomes" id="UP000776164"/>
    </source>
</evidence>
<comment type="caution">
    <text evidence="2">The sequence shown here is derived from an EMBL/GenBank/DDBJ whole genome shotgun (WGS) entry which is preliminary data.</text>
</comment>
<accession>A0ABS2L0B1</accession>
<gene>
    <name evidence="2" type="ORF">JOE66_000146</name>
</gene>
<evidence type="ECO:0000313" key="2">
    <source>
        <dbReference type="EMBL" id="MBM7470512.1"/>
    </source>
</evidence>
<dbReference type="InterPro" id="IPR016181">
    <property type="entry name" value="Acyl_CoA_acyltransferase"/>
</dbReference>
<name>A0ABS2L0B1_9MICO</name>
<dbReference type="SUPFAM" id="SSF55729">
    <property type="entry name" value="Acyl-CoA N-acyltransferases (Nat)"/>
    <property type="match status" value="1"/>
</dbReference>
<organism evidence="2 3">
    <name type="scientific">Subtercola frigoramans</name>
    <dbReference type="NCBI Taxonomy" id="120298"/>
    <lineage>
        <taxon>Bacteria</taxon>
        <taxon>Bacillati</taxon>
        <taxon>Actinomycetota</taxon>
        <taxon>Actinomycetes</taxon>
        <taxon>Micrococcales</taxon>
        <taxon>Microbacteriaceae</taxon>
        <taxon>Subtercola</taxon>
    </lineage>
</organism>
<keyword evidence="3" id="KW-1185">Reference proteome</keyword>
<feature type="domain" description="N-acetyltransferase" evidence="1">
    <location>
        <begin position="6"/>
        <end position="93"/>
    </location>
</feature>
<dbReference type="PROSITE" id="PS51729">
    <property type="entry name" value="GNAT_YJDJ"/>
    <property type="match status" value="1"/>
</dbReference>
<proteinExistence type="predicted"/>
<reference evidence="2 3" key="1">
    <citation type="submission" date="2021-01" db="EMBL/GenBank/DDBJ databases">
        <title>Sequencing the genomes of 1000 actinobacteria strains.</title>
        <authorList>
            <person name="Klenk H.-P."/>
        </authorList>
    </citation>
    <scope>NUCLEOTIDE SEQUENCE [LARGE SCALE GENOMIC DNA]</scope>
    <source>
        <strain evidence="2 3">DSM 13057</strain>
    </source>
</reference>